<dbReference type="STRING" id="476652.DEAC_c28010"/>
<dbReference type="EMBL" id="LDZY01000009">
    <property type="protein sequence ID" value="KLU65249.1"/>
    <property type="molecule type" value="Genomic_DNA"/>
</dbReference>
<name>A0A0J1FP24_9FIRM</name>
<keyword evidence="1" id="KW-0175">Coiled coil</keyword>
<keyword evidence="3" id="KW-1185">Reference proteome</keyword>
<dbReference type="InterPro" id="IPR023378">
    <property type="entry name" value="YheA/YmcA-like_dom_sf"/>
</dbReference>
<gene>
    <name evidence="2" type="ORF">DEAC_c28010</name>
</gene>
<reference evidence="2 3" key="1">
    <citation type="submission" date="2015-06" db="EMBL/GenBank/DDBJ databases">
        <title>Draft genome of the moderately acidophilic sulfate reducer Candidatus Desulfosporosinus acididurans strain M1.</title>
        <authorList>
            <person name="Poehlein A."/>
            <person name="Petzsch P."/>
            <person name="Johnson B.D."/>
            <person name="Schloemann M."/>
            <person name="Daniel R."/>
            <person name="Muehling M."/>
        </authorList>
    </citation>
    <scope>NUCLEOTIDE SEQUENCE [LARGE SCALE GENOMIC DNA]</scope>
    <source>
        <strain evidence="2 3">M1</strain>
    </source>
</reference>
<dbReference type="PATRIC" id="fig|476652.3.peg.2936"/>
<evidence type="ECO:0000313" key="2">
    <source>
        <dbReference type="EMBL" id="KLU65249.1"/>
    </source>
</evidence>
<accession>A0A0J1FP24</accession>
<evidence type="ECO:0000256" key="1">
    <source>
        <dbReference type="SAM" id="Coils"/>
    </source>
</evidence>
<dbReference type="InterPro" id="IPR010368">
    <property type="entry name" value="Com_YlbF"/>
</dbReference>
<dbReference type="Gene3D" id="1.20.1500.10">
    <property type="entry name" value="YheA/YmcA-like"/>
    <property type="match status" value="1"/>
</dbReference>
<dbReference type="RefSeq" id="WP_047810632.1">
    <property type="nucleotide sequence ID" value="NZ_LDZY01000009.1"/>
</dbReference>
<dbReference type="SUPFAM" id="SSF158622">
    <property type="entry name" value="YheA/YmcA-like"/>
    <property type="match status" value="1"/>
</dbReference>
<dbReference type="Proteomes" id="UP000036356">
    <property type="component" value="Unassembled WGS sequence"/>
</dbReference>
<feature type="coiled-coil region" evidence="1">
    <location>
        <begin position="36"/>
        <end position="63"/>
    </location>
</feature>
<protein>
    <recommendedName>
        <fullName evidence="4">YlbF family regulator</fullName>
    </recommendedName>
</protein>
<evidence type="ECO:0008006" key="4">
    <source>
        <dbReference type="Google" id="ProtNLM"/>
    </source>
</evidence>
<comment type="caution">
    <text evidence="2">The sequence shown here is derived from an EMBL/GenBank/DDBJ whole genome shotgun (WGS) entry which is preliminary data.</text>
</comment>
<proteinExistence type="predicted"/>
<dbReference type="Pfam" id="PF06133">
    <property type="entry name" value="Com_YlbF"/>
    <property type="match status" value="1"/>
</dbReference>
<organism evidence="2 3">
    <name type="scientific">Desulfosporosinus acididurans</name>
    <dbReference type="NCBI Taxonomy" id="476652"/>
    <lineage>
        <taxon>Bacteria</taxon>
        <taxon>Bacillati</taxon>
        <taxon>Bacillota</taxon>
        <taxon>Clostridia</taxon>
        <taxon>Eubacteriales</taxon>
        <taxon>Desulfitobacteriaceae</taxon>
        <taxon>Desulfosporosinus</taxon>
    </lineage>
</organism>
<sequence>MTVLTKAKELCEAIVQSDEFQELIKTETILINDIDAQDLIERFNKLQTELENLFRQGKKATAQQFSELRVLEEELNKDLSAGPYFKAQQKFSELLSQMNKMINDTIQLKNNIGTARCTCGKHTL</sequence>
<evidence type="ECO:0000313" key="3">
    <source>
        <dbReference type="Proteomes" id="UP000036356"/>
    </source>
</evidence>
<dbReference type="AlphaFoldDB" id="A0A0J1FP24"/>